<feature type="domain" description="HTH cro/C1-type" evidence="1">
    <location>
        <begin position="61"/>
        <end position="114"/>
    </location>
</feature>
<accession>A0A1F6T0Q0</accession>
<comment type="caution">
    <text evidence="2">The sequence shown here is derived from an EMBL/GenBank/DDBJ whole genome shotgun (WGS) entry which is preliminary data.</text>
</comment>
<dbReference type="SUPFAM" id="SSF47413">
    <property type="entry name" value="lambda repressor-like DNA-binding domains"/>
    <property type="match status" value="1"/>
</dbReference>
<reference evidence="2 3" key="1">
    <citation type="journal article" date="2016" name="Nat. Commun.">
        <title>Thousands of microbial genomes shed light on interconnected biogeochemical processes in an aquifer system.</title>
        <authorList>
            <person name="Anantharaman K."/>
            <person name="Brown C.T."/>
            <person name="Hug L.A."/>
            <person name="Sharon I."/>
            <person name="Castelle C.J."/>
            <person name="Probst A.J."/>
            <person name="Thomas B.C."/>
            <person name="Singh A."/>
            <person name="Wilkins M.J."/>
            <person name="Karaoz U."/>
            <person name="Brodie E.L."/>
            <person name="Williams K.H."/>
            <person name="Hubbard S.S."/>
            <person name="Banfield J.F."/>
        </authorList>
    </citation>
    <scope>NUCLEOTIDE SEQUENCE [LARGE SCALE GENOMIC DNA]</scope>
</reference>
<dbReference type="GO" id="GO:0001046">
    <property type="term" value="F:core promoter sequence-specific DNA binding"/>
    <property type="evidence" value="ECO:0007669"/>
    <property type="project" value="TreeGrafter"/>
</dbReference>
<dbReference type="InterPro" id="IPR001387">
    <property type="entry name" value="Cro/C1-type_HTH"/>
</dbReference>
<dbReference type="PANTHER" id="PTHR40455">
    <property type="entry name" value="ANTITOXIN HIGA"/>
    <property type="match status" value="1"/>
</dbReference>
<dbReference type="SMART" id="SM00530">
    <property type="entry name" value="HTH_XRE"/>
    <property type="match status" value="1"/>
</dbReference>
<dbReference type="PANTHER" id="PTHR40455:SF1">
    <property type="entry name" value="ANTITOXIN HIGA"/>
    <property type="match status" value="1"/>
</dbReference>
<dbReference type="Proteomes" id="UP000179334">
    <property type="component" value="Unassembled WGS sequence"/>
</dbReference>
<sequence length="152" mass="17283">MKIRPIKTKADYEKALARVDALMDAKPDSPKGDELDVLVTLIEAYEDKHYPFPPPKPISAIKFRMEQAGLTRKDMEPYFGGRGRVSEVLNGKRPLTLDMIRKLHEGLGIPLESLIGKTRVPGKKSRLFGMWKNNPKVRDVTAYIDSLRSSRY</sequence>
<dbReference type="CDD" id="cd00093">
    <property type="entry name" value="HTH_XRE"/>
    <property type="match status" value="1"/>
</dbReference>
<dbReference type="PROSITE" id="PS50943">
    <property type="entry name" value="HTH_CROC1"/>
    <property type="match status" value="1"/>
</dbReference>
<dbReference type="EMBL" id="MFSR01000063">
    <property type="protein sequence ID" value="OGI38694.1"/>
    <property type="molecule type" value="Genomic_DNA"/>
</dbReference>
<organism evidence="2 3">
    <name type="scientific">Candidatus Muproteobacteria bacterium RBG_16_64_10</name>
    <dbReference type="NCBI Taxonomy" id="1817757"/>
    <lineage>
        <taxon>Bacteria</taxon>
        <taxon>Pseudomonadati</taxon>
        <taxon>Pseudomonadota</taxon>
        <taxon>Candidatus Muproteobacteria</taxon>
    </lineage>
</organism>
<dbReference type="InterPro" id="IPR010982">
    <property type="entry name" value="Lambda_DNA-bd_dom_sf"/>
</dbReference>
<evidence type="ECO:0000313" key="3">
    <source>
        <dbReference type="Proteomes" id="UP000179334"/>
    </source>
</evidence>
<name>A0A1F6T0Q0_9PROT</name>
<dbReference type="AlphaFoldDB" id="A0A1F6T0Q0"/>
<dbReference type="InterPro" id="IPR039060">
    <property type="entry name" value="Antitox_HigA"/>
</dbReference>
<evidence type="ECO:0000313" key="2">
    <source>
        <dbReference type="EMBL" id="OGI38694.1"/>
    </source>
</evidence>
<dbReference type="GO" id="GO:0006355">
    <property type="term" value="P:regulation of DNA-templated transcription"/>
    <property type="evidence" value="ECO:0007669"/>
    <property type="project" value="InterPro"/>
</dbReference>
<proteinExistence type="predicted"/>
<evidence type="ECO:0000259" key="1">
    <source>
        <dbReference type="PROSITE" id="PS50943"/>
    </source>
</evidence>
<dbReference type="Pfam" id="PF01381">
    <property type="entry name" value="HTH_3"/>
    <property type="match status" value="1"/>
</dbReference>
<dbReference type="Gene3D" id="1.10.260.40">
    <property type="entry name" value="lambda repressor-like DNA-binding domains"/>
    <property type="match status" value="1"/>
</dbReference>
<protein>
    <recommendedName>
        <fullName evidence="1">HTH cro/C1-type domain-containing protein</fullName>
    </recommendedName>
</protein>
<gene>
    <name evidence="2" type="ORF">A2V91_04895</name>
</gene>